<gene>
    <name evidence="3" type="ORF">HG719_06555</name>
</gene>
<evidence type="ECO:0000313" key="3">
    <source>
        <dbReference type="EMBL" id="NMO09490.1"/>
    </source>
</evidence>
<name>A0A7K4DM80_9EURY</name>
<protein>
    <submittedName>
        <fullName evidence="3">DUF262 domain-containing protein</fullName>
    </submittedName>
</protein>
<dbReference type="RefSeq" id="WP_169032753.1">
    <property type="nucleotide sequence ID" value="NZ_JABBYL010000022.1"/>
</dbReference>
<dbReference type="Pfam" id="PF07510">
    <property type="entry name" value="GmrSD_C"/>
    <property type="match status" value="1"/>
</dbReference>
<dbReference type="Pfam" id="PF03235">
    <property type="entry name" value="GmrSD_N"/>
    <property type="match status" value="1"/>
</dbReference>
<proteinExistence type="predicted"/>
<evidence type="ECO:0000313" key="4">
    <source>
        <dbReference type="Proteomes" id="UP000591058"/>
    </source>
</evidence>
<sequence length="574" mass="68012">MKAGEERFMDLMRKDVQFKVPIYQRLYDWKTSHCQTLIDDILQLLRNPEIPIHFMGSIVYIDEKGQGLVGSTREILLIDGQQRITTFTLIFIILEEFANKEGNSLAEEIRNRCLINQYSKLENKNKLILTRNDNKILELLLRGQTYENNHSNIIENFEYLKNQFEKILEEFSVNEVYDNLDRIMVVDVGLLHGQDNPQQIFESLNATGKALTDADLIRNFLLMNLDSEFQNKIYLDYWHPMEQLLGDGLTDFLEFFAYMKKSVSTNIKDLYKDFKILFYKEVSIEENWASDVERFAEQLLRYSKHYNTILSANDEFDEVKNALNDLNRLDYYSHVPLLLRVFNEYKKGDLSSKEVCDIIKVIESFLFRRSICNIPTNSLNPIFRTLWKKLKDSEESLDEFIIEPTLTKKIIFELKLGERNKRWPDDDEFKEKLIYNDLYRHRFDKLLFAELEKNSSKEAKKDFAEFSVEHILPQTSGDPEKLSDDWKQMLGPDYIEIRNKWLHKMGNLTLTGYNPELSDNSFDFKKEMPNGFKESPLKLNLDIAKYDVWNERSILERSHKLALMAIDRWGFFDE</sequence>
<dbReference type="AlphaFoldDB" id="A0A7K4DM80"/>
<dbReference type="Proteomes" id="UP000591058">
    <property type="component" value="Unassembled WGS sequence"/>
</dbReference>
<feature type="domain" description="GmrSD restriction endonucleases N-terminal" evidence="1">
    <location>
        <begin position="13"/>
        <end position="222"/>
    </location>
</feature>
<evidence type="ECO:0000259" key="1">
    <source>
        <dbReference type="Pfam" id="PF03235"/>
    </source>
</evidence>
<dbReference type="EMBL" id="JABBYL010000022">
    <property type="protein sequence ID" value="NMO09490.1"/>
    <property type="molecule type" value="Genomic_DNA"/>
</dbReference>
<dbReference type="InterPro" id="IPR004919">
    <property type="entry name" value="GmrSD_N"/>
</dbReference>
<accession>A0A7K4DM80</accession>
<organism evidence="3 4">
    <name type="scientific">Methanobacterium subterraneum</name>
    <dbReference type="NCBI Taxonomy" id="59277"/>
    <lineage>
        <taxon>Archaea</taxon>
        <taxon>Methanobacteriati</taxon>
        <taxon>Methanobacteriota</taxon>
        <taxon>Methanomada group</taxon>
        <taxon>Methanobacteria</taxon>
        <taxon>Methanobacteriales</taxon>
        <taxon>Methanobacteriaceae</taxon>
        <taxon>Methanobacterium</taxon>
    </lineage>
</organism>
<evidence type="ECO:0000259" key="2">
    <source>
        <dbReference type="Pfam" id="PF07510"/>
    </source>
</evidence>
<comment type="caution">
    <text evidence="3">The sequence shown here is derived from an EMBL/GenBank/DDBJ whole genome shotgun (WGS) entry which is preliminary data.</text>
</comment>
<dbReference type="PANTHER" id="PTHR35149">
    <property type="entry name" value="SLL5132 PROTEIN"/>
    <property type="match status" value="1"/>
</dbReference>
<dbReference type="PANTHER" id="PTHR35149:SF2">
    <property type="entry name" value="DUF262 DOMAIN-CONTAINING PROTEIN"/>
    <property type="match status" value="1"/>
</dbReference>
<feature type="domain" description="GmrSD restriction endonucleases C-terminal" evidence="2">
    <location>
        <begin position="423"/>
        <end position="562"/>
    </location>
</feature>
<dbReference type="InterPro" id="IPR011089">
    <property type="entry name" value="GmrSD_C"/>
</dbReference>
<reference evidence="3 4" key="1">
    <citation type="submission" date="2020-04" db="EMBL/GenBank/DDBJ databases">
        <title>Draft genome of Methanobacterium subterraneum isolated from animal feces.</title>
        <authorList>
            <person name="Ouboter H.T."/>
            <person name="Berger S."/>
            <person name="Gungor E."/>
            <person name="Jetten M.S.M."/>
            <person name="Welte C.U."/>
        </authorList>
    </citation>
    <scope>NUCLEOTIDE SEQUENCE [LARGE SCALE GENOMIC DNA]</scope>
    <source>
        <strain evidence="3">HO_2020</strain>
    </source>
</reference>